<organism evidence="24 25">
    <name type="scientific">Mortierella isabellina</name>
    <name type="common">Filamentous fungus</name>
    <name type="synonym">Umbelopsis isabellina</name>
    <dbReference type="NCBI Taxonomy" id="91625"/>
    <lineage>
        <taxon>Eukaryota</taxon>
        <taxon>Fungi</taxon>
        <taxon>Fungi incertae sedis</taxon>
        <taxon>Mucoromycota</taxon>
        <taxon>Mucoromycotina</taxon>
        <taxon>Umbelopsidomycetes</taxon>
        <taxon>Umbelopsidales</taxon>
        <taxon>Umbelopsidaceae</taxon>
        <taxon>Umbelopsis</taxon>
    </lineage>
</organism>
<evidence type="ECO:0000256" key="20">
    <source>
        <dbReference type="ARBA" id="ARBA00024056"/>
    </source>
</evidence>
<keyword evidence="14" id="KW-0325">Glycoprotein</keyword>
<evidence type="ECO:0000256" key="4">
    <source>
        <dbReference type="ARBA" id="ARBA00010973"/>
    </source>
</evidence>
<evidence type="ECO:0000259" key="23">
    <source>
        <dbReference type="PROSITE" id="PS51677"/>
    </source>
</evidence>
<gene>
    <name evidence="24" type="ORF">INT43_002775</name>
</gene>
<evidence type="ECO:0000256" key="18">
    <source>
        <dbReference type="ARBA" id="ARBA00023316"/>
    </source>
</evidence>
<keyword evidence="8" id="KW-0336">GPI-anchor</keyword>
<dbReference type="GO" id="GO:0046872">
    <property type="term" value="F:metal ion binding"/>
    <property type="evidence" value="ECO:0007669"/>
    <property type="project" value="UniProtKB-KW"/>
</dbReference>
<dbReference type="PANTHER" id="PTHR10587">
    <property type="entry name" value="GLYCOSYL TRANSFERASE-RELATED"/>
    <property type="match status" value="1"/>
</dbReference>
<comment type="similarity">
    <text evidence="4">Belongs to the polysaccharide deacetylase family.</text>
</comment>
<keyword evidence="19" id="KW-0624">Polysaccharide degradation</keyword>
<evidence type="ECO:0000256" key="13">
    <source>
        <dbReference type="ARBA" id="ARBA00023136"/>
    </source>
</evidence>
<dbReference type="Pfam" id="PF01522">
    <property type="entry name" value="Polysacc_deac_1"/>
    <property type="match status" value="1"/>
</dbReference>
<evidence type="ECO:0000256" key="22">
    <source>
        <dbReference type="SAM" id="MobiDB-lite"/>
    </source>
</evidence>
<keyword evidence="18" id="KW-0961">Cell wall biogenesis/degradation</keyword>
<proteinExistence type="inferred from homology"/>
<evidence type="ECO:0000256" key="12">
    <source>
        <dbReference type="ARBA" id="ARBA00023024"/>
    </source>
</evidence>
<name>A0A8H7ULN4_MORIS</name>
<keyword evidence="7" id="KW-0964">Secreted</keyword>
<evidence type="ECO:0000256" key="5">
    <source>
        <dbReference type="ARBA" id="ARBA00022475"/>
    </source>
</evidence>
<evidence type="ECO:0000256" key="10">
    <source>
        <dbReference type="ARBA" id="ARBA00022729"/>
    </source>
</evidence>
<dbReference type="Gene3D" id="3.20.20.370">
    <property type="entry name" value="Glycoside hydrolase/deacetylase"/>
    <property type="match status" value="1"/>
</dbReference>
<evidence type="ECO:0000256" key="15">
    <source>
        <dbReference type="ARBA" id="ARBA00023277"/>
    </source>
</evidence>
<dbReference type="GO" id="GO:0004099">
    <property type="term" value="F:chitin deacetylase activity"/>
    <property type="evidence" value="ECO:0007669"/>
    <property type="project" value="UniProtKB-EC"/>
</dbReference>
<dbReference type="GO" id="GO:0098552">
    <property type="term" value="C:side of membrane"/>
    <property type="evidence" value="ECO:0007669"/>
    <property type="project" value="UniProtKB-KW"/>
</dbReference>
<dbReference type="FunFam" id="3.20.20.370:FF:000004">
    <property type="entry name" value="Related to Chitin deacetylase"/>
    <property type="match status" value="1"/>
</dbReference>
<dbReference type="EC" id="3.5.1.41" evidence="20"/>
<evidence type="ECO:0000256" key="3">
    <source>
        <dbReference type="ARBA" id="ARBA00004609"/>
    </source>
</evidence>
<dbReference type="PANTHER" id="PTHR10587:SF98">
    <property type="entry name" value="CHITIN DEACETYLASE"/>
    <property type="match status" value="1"/>
</dbReference>
<reference evidence="24" key="1">
    <citation type="submission" date="2020-12" db="EMBL/GenBank/DDBJ databases">
        <title>Metabolic potential, ecology and presence of endohyphal bacteria is reflected in genomic diversity of Mucoromycotina.</title>
        <authorList>
            <person name="Muszewska A."/>
            <person name="Okrasinska A."/>
            <person name="Steczkiewicz K."/>
            <person name="Drgas O."/>
            <person name="Orlowska M."/>
            <person name="Perlinska-Lenart U."/>
            <person name="Aleksandrzak-Piekarczyk T."/>
            <person name="Szatraj K."/>
            <person name="Zielenkiewicz U."/>
            <person name="Pilsyk S."/>
            <person name="Malc E."/>
            <person name="Mieczkowski P."/>
            <person name="Kruszewska J.S."/>
            <person name="Biernat P."/>
            <person name="Pawlowska J."/>
        </authorList>
    </citation>
    <scope>NUCLEOTIDE SEQUENCE</scope>
    <source>
        <strain evidence="24">WA0000067209</strain>
    </source>
</reference>
<dbReference type="Proteomes" id="UP000654370">
    <property type="component" value="Unassembled WGS sequence"/>
</dbReference>
<sequence length="452" mass="49247">VKALPIILVNMRLGNRLVASTVALSAAVHAAIETNFTSSVNPNHITLPSIPQLTSYNVNTECTYYNPNVPIVAKDWPTSWSVATSNGMDKSAEFTSLYNTIKWSSAPTSAVRKASAGGALDFSGYDMNKDPDCWWSATTCVTPKHPGVLADIYRCPEPDFNPSYQQTDTWGLTFDDGPNCSHNAFYDFLQHNNQKASMFYIGSNVMDWPYGAQRGVKDGHHIAVHTWSHPLMTTLTNQEVLAELYYTQKMIKLVTGVTPKYWRAPFGDQDDRVRWIASQLGMTSIVWNLDTNDWAAGDGETLAQVQDAYDDYIKMGTNGTFATSGNIVLTHEIDNTTMSLMMKNYAKIKKAYKHVVDVATCMNITHPYVESSPTHKTFANMLAVSAPSSNASSAVSTDGSSEAVTNGNGTAPSVSASVSAQPTTSLAAKTYDNTLTLFVALVSFIVTLAASM</sequence>
<evidence type="ECO:0000256" key="9">
    <source>
        <dbReference type="ARBA" id="ARBA00022723"/>
    </source>
</evidence>
<dbReference type="EMBL" id="JAEPQZ010000001">
    <property type="protein sequence ID" value="KAG2186337.1"/>
    <property type="molecule type" value="Genomic_DNA"/>
</dbReference>
<dbReference type="GO" id="GO:0000272">
    <property type="term" value="P:polysaccharide catabolic process"/>
    <property type="evidence" value="ECO:0007669"/>
    <property type="project" value="UniProtKB-KW"/>
</dbReference>
<keyword evidence="15" id="KW-0119">Carbohydrate metabolism</keyword>
<comment type="cofactor">
    <cofactor evidence="1">
        <name>Co(2+)</name>
        <dbReference type="ChEBI" id="CHEBI:48828"/>
    </cofactor>
</comment>
<dbReference type="GO" id="GO:0071555">
    <property type="term" value="P:cell wall organization"/>
    <property type="evidence" value="ECO:0007669"/>
    <property type="project" value="UniProtKB-KW"/>
</dbReference>
<evidence type="ECO:0000256" key="19">
    <source>
        <dbReference type="ARBA" id="ARBA00023326"/>
    </source>
</evidence>
<dbReference type="GO" id="GO:0006032">
    <property type="term" value="P:chitin catabolic process"/>
    <property type="evidence" value="ECO:0007669"/>
    <property type="project" value="UniProtKB-KW"/>
</dbReference>
<dbReference type="OrthoDB" id="407355at2759"/>
<evidence type="ECO:0000256" key="16">
    <source>
        <dbReference type="ARBA" id="ARBA00023285"/>
    </source>
</evidence>
<keyword evidence="6" id="KW-0134">Cell wall</keyword>
<evidence type="ECO:0000256" key="21">
    <source>
        <dbReference type="ARBA" id="ARBA00048494"/>
    </source>
</evidence>
<feature type="compositionally biased region" description="Low complexity" evidence="22">
    <location>
        <begin position="393"/>
        <end position="403"/>
    </location>
</feature>
<protein>
    <recommendedName>
        <fullName evidence="20">chitin deacetylase</fullName>
        <ecNumber evidence="20">3.5.1.41</ecNumber>
    </recommendedName>
</protein>
<evidence type="ECO:0000313" key="25">
    <source>
        <dbReference type="Proteomes" id="UP000654370"/>
    </source>
</evidence>
<evidence type="ECO:0000313" key="24">
    <source>
        <dbReference type="EMBL" id="KAG2186337.1"/>
    </source>
</evidence>
<feature type="region of interest" description="Disordered" evidence="22">
    <location>
        <begin position="393"/>
        <end position="416"/>
    </location>
</feature>
<keyword evidence="17" id="KW-0449">Lipoprotein</keyword>
<feature type="non-terminal residue" evidence="24">
    <location>
        <position position="1"/>
    </location>
</feature>
<evidence type="ECO:0000256" key="7">
    <source>
        <dbReference type="ARBA" id="ARBA00022525"/>
    </source>
</evidence>
<keyword evidence="25" id="KW-1185">Reference proteome</keyword>
<evidence type="ECO:0000256" key="11">
    <source>
        <dbReference type="ARBA" id="ARBA00022801"/>
    </source>
</evidence>
<keyword evidence="10" id="KW-0732">Signal</keyword>
<comment type="catalytic activity">
    <reaction evidence="21">
        <text>[(1-&gt;4)-N-acetyl-beta-D-glucosaminyl](n) + n H2O = chitosan + n acetate</text>
        <dbReference type="Rhea" id="RHEA:10464"/>
        <dbReference type="Rhea" id="RHEA-COMP:9593"/>
        <dbReference type="Rhea" id="RHEA-COMP:9597"/>
        <dbReference type="ChEBI" id="CHEBI:15377"/>
        <dbReference type="ChEBI" id="CHEBI:17029"/>
        <dbReference type="ChEBI" id="CHEBI:30089"/>
        <dbReference type="ChEBI" id="CHEBI:57704"/>
        <dbReference type="EC" id="3.5.1.41"/>
    </reaction>
    <physiologicalReaction direction="left-to-right" evidence="21">
        <dbReference type="Rhea" id="RHEA:10465"/>
    </physiologicalReaction>
</comment>
<comment type="subcellular location">
    <subcellularLocation>
        <location evidence="3">Cell membrane</location>
        <topology evidence="3">Lipid-anchor</topology>
        <topology evidence="3">GPI-anchor</topology>
    </subcellularLocation>
    <subcellularLocation>
        <location evidence="2">Secreted</location>
        <location evidence="2">Cell wall</location>
    </subcellularLocation>
</comment>
<keyword evidence="11" id="KW-0378">Hydrolase</keyword>
<feature type="domain" description="NodB homology" evidence="23">
    <location>
        <begin position="168"/>
        <end position="361"/>
    </location>
</feature>
<keyword evidence="5" id="KW-1003">Cell membrane</keyword>
<keyword evidence="16" id="KW-0170">Cobalt</keyword>
<evidence type="ECO:0000256" key="1">
    <source>
        <dbReference type="ARBA" id="ARBA00001941"/>
    </source>
</evidence>
<evidence type="ECO:0000256" key="8">
    <source>
        <dbReference type="ARBA" id="ARBA00022622"/>
    </source>
</evidence>
<dbReference type="PROSITE" id="PS51677">
    <property type="entry name" value="NODB"/>
    <property type="match status" value="1"/>
</dbReference>
<dbReference type="AlphaFoldDB" id="A0A8H7ULN4"/>
<accession>A0A8H7ULN4</accession>
<evidence type="ECO:0000256" key="6">
    <source>
        <dbReference type="ARBA" id="ARBA00022512"/>
    </source>
</evidence>
<evidence type="ECO:0000256" key="2">
    <source>
        <dbReference type="ARBA" id="ARBA00004191"/>
    </source>
</evidence>
<dbReference type="GO" id="GO:0005886">
    <property type="term" value="C:plasma membrane"/>
    <property type="evidence" value="ECO:0007669"/>
    <property type="project" value="UniProtKB-SubCell"/>
</dbReference>
<dbReference type="InterPro" id="IPR050248">
    <property type="entry name" value="Polysacc_deacetylase_ArnD"/>
</dbReference>
<comment type="caution">
    <text evidence="24">The sequence shown here is derived from an EMBL/GenBank/DDBJ whole genome shotgun (WGS) entry which is preliminary data.</text>
</comment>
<keyword evidence="12" id="KW-0146">Chitin degradation</keyword>
<dbReference type="InterPro" id="IPR011330">
    <property type="entry name" value="Glyco_hydro/deAcase_b/a-brl"/>
</dbReference>
<dbReference type="InterPro" id="IPR002509">
    <property type="entry name" value="NODB_dom"/>
</dbReference>
<keyword evidence="9" id="KW-0479">Metal-binding</keyword>
<dbReference type="SUPFAM" id="SSF88713">
    <property type="entry name" value="Glycoside hydrolase/deacetylase"/>
    <property type="match status" value="1"/>
</dbReference>
<keyword evidence="13" id="KW-0472">Membrane</keyword>
<evidence type="ECO:0000256" key="17">
    <source>
        <dbReference type="ARBA" id="ARBA00023288"/>
    </source>
</evidence>
<dbReference type="CDD" id="cd10952">
    <property type="entry name" value="CE4_MrCDA_like"/>
    <property type="match status" value="1"/>
</dbReference>
<evidence type="ECO:0000256" key="14">
    <source>
        <dbReference type="ARBA" id="ARBA00023180"/>
    </source>
</evidence>
<dbReference type="GO" id="GO:0009272">
    <property type="term" value="P:fungal-type cell wall biogenesis"/>
    <property type="evidence" value="ECO:0007669"/>
    <property type="project" value="UniProtKB-ARBA"/>
</dbReference>